<evidence type="ECO:0000313" key="14">
    <source>
        <dbReference type="Proteomes" id="UP000239290"/>
    </source>
</evidence>
<dbReference type="EMBL" id="PUIO01000018">
    <property type="protein sequence ID" value="PQP23781.1"/>
    <property type="molecule type" value="Genomic_DNA"/>
</dbReference>
<name>A0A2S8J9R8_RHOOP</name>
<dbReference type="GO" id="GO:0016706">
    <property type="term" value="F:2-oxoglutarate-dependent dioxygenase activity"/>
    <property type="evidence" value="ECO:0007669"/>
    <property type="project" value="TreeGrafter"/>
</dbReference>
<comment type="caution">
    <text evidence="13">The sequence shown here is derived from an EMBL/GenBank/DDBJ whole genome shotgun (WGS) entry which is preliminary data.</text>
</comment>
<dbReference type="Gene3D" id="3.60.130.10">
    <property type="entry name" value="Clavaminate synthase-like"/>
    <property type="match status" value="1"/>
</dbReference>
<keyword evidence="6" id="KW-0408">Iron</keyword>
<accession>A0A2S8J9R8</accession>
<evidence type="ECO:0000256" key="2">
    <source>
        <dbReference type="ARBA" id="ARBA00005896"/>
    </source>
</evidence>
<comment type="cofactor">
    <cofactor evidence="1">
        <name>Fe(2+)</name>
        <dbReference type="ChEBI" id="CHEBI:29033"/>
    </cofactor>
</comment>
<gene>
    <name evidence="13" type="ORF">C5613_17125</name>
</gene>
<evidence type="ECO:0000313" key="13">
    <source>
        <dbReference type="EMBL" id="PQP23781.1"/>
    </source>
</evidence>
<dbReference type="RefSeq" id="WP_105416024.1">
    <property type="nucleotide sequence ID" value="NZ_PUIO01000018.1"/>
</dbReference>
<proteinExistence type="inferred from homology"/>
<evidence type="ECO:0000256" key="6">
    <source>
        <dbReference type="ARBA" id="ARBA00023004"/>
    </source>
</evidence>
<sequence length="315" mass="34707">MSIDFAPEHVTDAEGSPNAASVVKLGAHIGARIDGVRLGGNLDPATVSLIRQALLEHKVIFFRGQEHLTDDSQYEFAELLGSPTTAHPTVTSRGTRVLPIDSDYGKANSWHTDVTFVDRIPKASILRAVQLPTYGGSTTWASGVAAYNALPEPLKVLADNLWATHTNVYDYAATSAERVQDDKAKGYRAEFQSTYFETEHPVVRVHPETGERTLLLGHFVKSLVGLSSTQSQALFRVLQDHAISLEFTTRWNWQSGDVAIWDNRATQHYAVADYDDQYRRLNRITLAGDVPVNIRGERSRSVAGDASGYSVIDEP</sequence>
<dbReference type="PANTHER" id="PTHR30468:SF5">
    <property type="entry name" value="ALPHA-KETOGLUTARATE-DEPENDENT SULFATE ESTER DIOXYGENASE"/>
    <property type="match status" value="1"/>
</dbReference>
<protein>
    <recommendedName>
        <fullName evidence="10">Alpha-ketoglutarate-dependent sulfate ester dioxygenase</fullName>
        <ecNumber evidence="9">1.14.11.77</ecNumber>
    </recommendedName>
    <alternativeName>
        <fullName evidence="11">Type II alkyl sulfatase</fullName>
    </alternativeName>
</protein>
<dbReference type="SUPFAM" id="SSF51197">
    <property type="entry name" value="Clavaminate synthase-like"/>
    <property type="match status" value="1"/>
</dbReference>
<dbReference type="PANTHER" id="PTHR30468">
    <property type="entry name" value="ALPHA-KETOGLUTARATE-DEPENDENT SULFONATE DIOXYGENASE"/>
    <property type="match status" value="1"/>
</dbReference>
<evidence type="ECO:0000256" key="4">
    <source>
        <dbReference type="ARBA" id="ARBA00022964"/>
    </source>
</evidence>
<dbReference type="InterPro" id="IPR042098">
    <property type="entry name" value="TauD-like_sf"/>
</dbReference>
<comment type="similarity">
    <text evidence="2">Belongs to the TfdA dioxygenase family.</text>
</comment>
<dbReference type="GO" id="GO:0005737">
    <property type="term" value="C:cytoplasm"/>
    <property type="evidence" value="ECO:0007669"/>
    <property type="project" value="TreeGrafter"/>
</dbReference>
<organism evidence="13 14">
    <name type="scientific">Rhodococcus opacus</name>
    <name type="common">Nocardia opaca</name>
    <dbReference type="NCBI Taxonomy" id="37919"/>
    <lineage>
        <taxon>Bacteria</taxon>
        <taxon>Bacillati</taxon>
        <taxon>Actinomycetota</taxon>
        <taxon>Actinomycetes</taxon>
        <taxon>Mycobacteriales</taxon>
        <taxon>Nocardiaceae</taxon>
        <taxon>Rhodococcus</taxon>
    </lineage>
</organism>
<evidence type="ECO:0000259" key="12">
    <source>
        <dbReference type="Pfam" id="PF02668"/>
    </source>
</evidence>
<evidence type="ECO:0000256" key="7">
    <source>
        <dbReference type="ARBA" id="ARBA00050529"/>
    </source>
</evidence>
<comment type="catalytic activity">
    <reaction evidence="8">
        <text>2-ethylhexyl sulfate + 2-oxoglutarate + O2 = 2-ethylhexanal + sulfate + succinate + CO2 + H(+)</text>
        <dbReference type="Rhea" id="RHEA:47620"/>
        <dbReference type="ChEBI" id="CHEBI:15378"/>
        <dbReference type="ChEBI" id="CHEBI:15379"/>
        <dbReference type="ChEBI" id="CHEBI:16189"/>
        <dbReference type="ChEBI" id="CHEBI:16526"/>
        <dbReference type="ChEBI" id="CHEBI:16810"/>
        <dbReference type="ChEBI" id="CHEBI:30031"/>
        <dbReference type="ChEBI" id="CHEBI:87808"/>
        <dbReference type="ChEBI" id="CHEBI:87809"/>
        <dbReference type="EC" id="1.14.11.77"/>
    </reaction>
</comment>
<evidence type="ECO:0000256" key="3">
    <source>
        <dbReference type="ARBA" id="ARBA00022723"/>
    </source>
</evidence>
<dbReference type="AlphaFoldDB" id="A0A2S8J9R8"/>
<dbReference type="GO" id="GO:0046872">
    <property type="term" value="F:metal ion binding"/>
    <property type="evidence" value="ECO:0007669"/>
    <property type="project" value="UniProtKB-KW"/>
</dbReference>
<evidence type="ECO:0000256" key="5">
    <source>
        <dbReference type="ARBA" id="ARBA00023002"/>
    </source>
</evidence>
<dbReference type="InterPro" id="IPR003819">
    <property type="entry name" value="TauD/TfdA-like"/>
</dbReference>
<keyword evidence="4 13" id="KW-0223">Dioxygenase</keyword>
<keyword evidence="5" id="KW-0560">Oxidoreductase</keyword>
<dbReference type="FunFam" id="3.60.130.10:FF:000002">
    <property type="entry name" value="Alpha-ketoglutarate-dependent taurine dioxygenase"/>
    <property type="match status" value="1"/>
</dbReference>
<evidence type="ECO:0000256" key="1">
    <source>
        <dbReference type="ARBA" id="ARBA00001954"/>
    </source>
</evidence>
<evidence type="ECO:0000256" key="11">
    <source>
        <dbReference type="ARBA" id="ARBA00078517"/>
    </source>
</evidence>
<keyword evidence="3" id="KW-0479">Metal-binding</keyword>
<evidence type="ECO:0000256" key="8">
    <source>
        <dbReference type="ARBA" id="ARBA00051250"/>
    </source>
</evidence>
<feature type="domain" description="TauD/TfdA-like" evidence="12">
    <location>
        <begin position="24"/>
        <end position="285"/>
    </location>
</feature>
<dbReference type="Proteomes" id="UP000239290">
    <property type="component" value="Unassembled WGS sequence"/>
</dbReference>
<dbReference type="Pfam" id="PF02668">
    <property type="entry name" value="TauD"/>
    <property type="match status" value="1"/>
</dbReference>
<evidence type="ECO:0000256" key="9">
    <source>
        <dbReference type="ARBA" id="ARBA00066614"/>
    </source>
</evidence>
<reference evidence="14" key="1">
    <citation type="submission" date="2018-02" db="EMBL/GenBank/DDBJ databases">
        <title>Draft genome sequencing of Rhodococcus opacus KU647198.</title>
        <authorList>
            <person name="Zheng B.-X."/>
        </authorList>
    </citation>
    <scope>NUCLEOTIDE SEQUENCE [LARGE SCALE GENOMIC DNA]</scope>
    <source>
        <strain evidence="14">04-OD7</strain>
    </source>
</reference>
<dbReference type="InterPro" id="IPR051323">
    <property type="entry name" value="AtsK-like"/>
</dbReference>
<comment type="catalytic activity">
    <reaction evidence="7">
        <text>a primary linear alkyl sulfate ester + 2-oxoglutarate + O2 = an aldehyde + sulfate + succinate + CO2 + H(+)</text>
        <dbReference type="Rhea" id="RHEA:65716"/>
        <dbReference type="ChEBI" id="CHEBI:15378"/>
        <dbReference type="ChEBI" id="CHEBI:15379"/>
        <dbReference type="ChEBI" id="CHEBI:16189"/>
        <dbReference type="ChEBI" id="CHEBI:16526"/>
        <dbReference type="ChEBI" id="CHEBI:16810"/>
        <dbReference type="ChEBI" id="CHEBI:17478"/>
        <dbReference type="ChEBI" id="CHEBI:30031"/>
        <dbReference type="ChEBI" id="CHEBI:157685"/>
        <dbReference type="EC" id="1.14.11.77"/>
    </reaction>
</comment>
<dbReference type="EC" id="1.14.11.77" evidence="9"/>
<evidence type="ECO:0000256" key="10">
    <source>
        <dbReference type="ARBA" id="ARBA00067109"/>
    </source>
</evidence>